<accession>A0A3L5TRA0</accession>
<gene>
    <name evidence="1" type="ORF">AM593_00512</name>
</gene>
<feature type="non-terminal residue" evidence="1">
    <location>
        <position position="95"/>
    </location>
</feature>
<protein>
    <submittedName>
        <fullName evidence="1">Uncharacterized protein</fullName>
    </submittedName>
</protein>
<dbReference type="AlphaFoldDB" id="A0A3L5TRA0"/>
<organism evidence="1 2">
    <name type="scientific">Mytilus galloprovincialis</name>
    <name type="common">Mediterranean mussel</name>
    <dbReference type="NCBI Taxonomy" id="29158"/>
    <lineage>
        <taxon>Eukaryota</taxon>
        <taxon>Metazoa</taxon>
        <taxon>Spiralia</taxon>
        <taxon>Lophotrochozoa</taxon>
        <taxon>Mollusca</taxon>
        <taxon>Bivalvia</taxon>
        <taxon>Autobranchia</taxon>
        <taxon>Pteriomorphia</taxon>
        <taxon>Mytilida</taxon>
        <taxon>Mytiloidea</taxon>
        <taxon>Mytilidae</taxon>
        <taxon>Mytilinae</taxon>
        <taxon>Mytilus</taxon>
    </lineage>
</organism>
<proteinExistence type="predicted"/>
<name>A0A3L5TRA0_MYTGA</name>
<sequence length="95" mass="10810">MYSRRRLPCQWFTQVEIYWEKGNFNTDLNDNDIFVISNNAFEDLDIAVFHGVVSLFSIYEFDCPFGIVSSLLLVSMRNTTDVTCGAGSAQPYPTP</sequence>
<evidence type="ECO:0000313" key="1">
    <source>
        <dbReference type="EMBL" id="OPL21630.1"/>
    </source>
</evidence>
<keyword evidence="2" id="KW-1185">Reference proteome</keyword>
<dbReference type="Proteomes" id="UP000266721">
    <property type="component" value="Unassembled WGS sequence"/>
</dbReference>
<reference evidence="1 2" key="1">
    <citation type="journal article" date="2016" name="PLoS ONE">
        <title>A First Insight into the Genome of the Filter-Feeder Mussel Mytilus galloprovincialis.</title>
        <authorList>
            <person name="Murgarella M."/>
            <person name="Puiu D."/>
            <person name="Novoa B."/>
            <person name="Figueras A."/>
            <person name="Posada D."/>
            <person name="Canchaya C."/>
        </authorList>
    </citation>
    <scope>NUCLEOTIDE SEQUENCE [LARGE SCALE GENOMIC DNA]</scope>
    <source>
        <tissue evidence="1">Muscle</tissue>
    </source>
</reference>
<evidence type="ECO:0000313" key="2">
    <source>
        <dbReference type="Proteomes" id="UP000266721"/>
    </source>
</evidence>
<comment type="caution">
    <text evidence="1">The sequence shown here is derived from an EMBL/GenBank/DDBJ whole genome shotgun (WGS) entry which is preliminary data.</text>
</comment>
<feature type="non-terminal residue" evidence="1">
    <location>
        <position position="1"/>
    </location>
</feature>
<dbReference type="EMBL" id="KV589882">
    <property type="protein sequence ID" value="OPL21630.1"/>
    <property type="molecule type" value="Genomic_DNA"/>
</dbReference>